<comment type="caution">
    <text evidence="3">The sequence shown here is derived from an EMBL/GenBank/DDBJ whole genome shotgun (WGS) entry which is preliminary data.</text>
</comment>
<feature type="compositionally biased region" description="Basic and acidic residues" evidence="1">
    <location>
        <begin position="21"/>
        <end position="32"/>
    </location>
</feature>
<reference evidence="3 4" key="1">
    <citation type="journal article" date="2018" name="Front. Plant Sci.">
        <title>Red Clover (Trifolium pratense) and Zigzag Clover (T. medium) - A Picture of Genomic Similarities and Differences.</title>
        <authorList>
            <person name="Dluhosova J."/>
            <person name="Istvanek J."/>
            <person name="Nedelnik J."/>
            <person name="Repkova J."/>
        </authorList>
    </citation>
    <scope>NUCLEOTIDE SEQUENCE [LARGE SCALE GENOMIC DNA]</scope>
    <source>
        <strain evidence="4">cv. 10/8</strain>
        <tissue evidence="3">Leaf</tissue>
    </source>
</reference>
<evidence type="ECO:0000313" key="3">
    <source>
        <dbReference type="EMBL" id="MCI21647.1"/>
    </source>
</evidence>
<dbReference type="Pfam" id="PF26283">
    <property type="entry name" value="Ig_TRAPPC9-Trs120_4th"/>
    <property type="match status" value="1"/>
</dbReference>
<sequence>MDVLLPDPLTFGFRLLREGFESDSPDPVKESDLPESPASKSSVLAHEMTPMVVVVRNNTKDMIKINLNITCRDVSGENCVDGTKSTVLWTGVLSEITIEIPPLQQIKHSFCLHFLVPGEYTLLAAAVIDDANDILRARAKATSAAEPIFCRGPPYHLRVLGNA</sequence>
<proteinExistence type="predicted"/>
<evidence type="ECO:0000313" key="4">
    <source>
        <dbReference type="Proteomes" id="UP000265520"/>
    </source>
</evidence>
<organism evidence="3 4">
    <name type="scientific">Trifolium medium</name>
    <dbReference type="NCBI Taxonomy" id="97028"/>
    <lineage>
        <taxon>Eukaryota</taxon>
        <taxon>Viridiplantae</taxon>
        <taxon>Streptophyta</taxon>
        <taxon>Embryophyta</taxon>
        <taxon>Tracheophyta</taxon>
        <taxon>Spermatophyta</taxon>
        <taxon>Magnoliopsida</taxon>
        <taxon>eudicotyledons</taxon>
        <taxon>Gunneridae</taxon>
        <taxon>Pentapetalae</taxon>
        <taxon>rosids</taxon>
        <taxon>fabids</taxon>
        <taxon>Fabales</taxon>
        <taxon>Fabaceae</taxon>
        <taxon>Papilionoideae</taxon>
        <taxon>50 kb inversion clade</taxon>
        <taxon>NPAAA clade</taxon>
        <taxon>Hologalegina</taxon>
        <taxon>IRL clade</taxon>
        <taxon>Trifolieae</taxon>
        <taxon>Trifolium</taxon>
    </lineage>
</organism>
<evidence type="ECO:0000259" key="2">
    <source>
        <dbReference type="Pfam" id="PF26283"/>
    </source>
</evidence>
<dbReference type="AlphaFoldDB" id="A0A392QCS4"/>
<dbReference type="PANTHER" id="PTHR21512:SF5">
    <property type="entry name" value="TRAFFICKING PROTEIN PARTICLE COMPLEX SUBUNIT 9"/>
    <property type="match status" value="1"/>
</dbReference>
<evidence type="ECO:0000256" key="1">
    <source>
        <dbReference type="SAM" id="MobiDB-lite"/>
    </source>
</evidence>
<dbReference type="PANTHER" id="PTHR21512">
    <property type="entry name" value="TRAFFICKING PROTEIN PARTICLE COMPLEX SUBUNIT 9"/>
    <property type="match status" value="1"/>
</dbReference>
<dbReference type="InterPro" id="IPR058568">
    <property type="entry name" value="Ig_TRAPPC9_Trs120_4th"/>
</dbReference>
<name>A0A392QCS4_9FABA</name>
<protein>
    <submittedName>
        <fullName evidence="3">Trafficking protein particle complex subunit 9-like</fullName>
    </submittedName>
</protein>
<keyword evidence="4" id="KW-1185">Reference proteome</keyword>
<dbReference type="GO" id="GO:0005802">
    <property type="term" value="C:trans-Golgi network"/>
    <property type="evidence" value="ECO:0007669"/>
    <property type="project" value="TreeGrafter"/>
</dbReference>
<accession>A0A392QCS4</accession>
<dbReference type="Proteomes" id="UP000265520">
    <property type="component" value="Unassembled WGS sequence"/>
</dbReference>
<dbReference type="InterPro" id="IPR013935">
    <property type="entry name" value="Trs120_TRAPPC9"/>
</dbReference>
<feature type="region of interest" description="Disordered" evidence="1">
    <location>
        <begin position="21"/>
        <end position="41"/>
    </location>
</feature>
<dbReference type="EMBL" id="LXQA010126043">
    <property type="protein sequence ID" value="MCI21647.1"/>
    <property type="molecule type" value="Genomic_DNA"/>
</dbReference>
<feature type="domain" description="Trs120/TRAPPC9 fourth Ig-like" evidence="2">
    <location>
        <begin position="26"/>
        <end position="159"/>
    </location>
</feature>